<accession>A0A5N5V220</accession>
<organism evidence="5 6">
    <name type="scientific">Mycolicibacterium phlei DSM 43239 = CCUG 21000</name>
    <dbReference type="NCBI Taxonomy" id="1226750"/>
    <lineage>
        <taxon>Bacteria</taxon>
        <taxon>Bacillati</taxon>
        <taxon>Actinomycetota</taxon>
        <taxon>Actinomycetes</taxon>
        <taxon>Mycobacteriales</taxon>
        <taxon>Mycobacteriaceae</taxon>
        <taxon>Mycolicibacterium</taxon>
    </lineage>
</organism>
<evidence type="ECO:0000256" key="2">
    <source>
        <dbReference type="ARBA" id="ARBA00023136"/>
    </source>
</evidence>
<protein>
    <submittedName>
        <fullName evidence="5">Mce associated membrane protein</fullName>
    </submittedName>
</protein>
<evidence type="ECO:0000256" key="1">
    <source>
        <dbReference type="ARBA" id="ARBA00004370"/>
    </source>
</evidence>
<name>A0A5N5V220_MYCPH</name>
<evidence type="ECO:0000313" key="5">
    <source>
        <dbReference type="EMBL" id="KAB7754520.1"/>
    </source>
</evidence>
<feature type="compositionally biased region" description="Basic residues" evidence="3">
    <location>
        <begin position="23"/>
        <end position="32"/>
    </location>
</feature>
<comment type="subcellular location">
    <subcellularLocation>
        <location evidence="1">Membrane</location>
    </subcellularLocation>
</comment>
<dbReference type="RefSeq" id="WP_061483101.1">
    <property type="nucleotide sequence ID" value="NZ_ANBO01000012.1"/>
</dbReference>
<sequence>MEDQPADPGDLTTGDQAGEQAGRRRWWRRRPKAAAAEPESRPEEPAGEVKKPVGKRRRTARTQAEPQAETPQSEQEQPEQEQAGQESTAEDAPAEEQVDPATLVAHRPAGRRLLAAMLVCAALFVGAAGFAGANLWPYVAKRAEVDTKLQIARTAATAIATLWTYTPENMEQLPDRAEGYLGGDFAYEYRKYIDAIVASNKQAQVTNTTQVLGAAVETLTPTEATAIVYTNSVATSPLTKNIPSLRYLSYRLTLQRDGSKWLITRMSTITSLDLTPQL</sequence>
<keyword evidence="4" id="KW-0812">Transmembrane</keyword>
<keyword evidence="4" id="KW-1133">Transmembrane helix</keyword>
<dbReference type="AlphaFoldDB" id="A0A5N5V220"/>
<keyword evidence="2 4" id="KW-0472">Membrane</keyword>
<gene>
    <name evidence="5" type="ORF">MPHL21000_15325</name>
</gene>
<reference evidence="5 6" key="1">
    <citation type="submission" date="2012-10" db="EMBL/GenBank/DDBJ databases">
        <title>The draft sequence of the Mycobacterium pheli genome.</title>
        <authorList>
            <person name="Pettersson B.M.F."/>
            <person name="Das S."/>
            <person name="Dasgupta S."/>
            <person name="Bhattacharya A."/>
            <person name="Kirsebom L.A."/>
        </authorList>
    </citation>
    <scope>NUCLEOTIDE SEQUENCE [LARGE SCALE GENOMIC DNA]</scope>
    <source>
        <strain evidence="5 6">CCUG 21000</strain>
    </source>
</reference>
<evidence type="ECO:0000313" key="6">
    <source>
        <dbReference type="Proteomes" id="UP000325690"/>
    </source>
</evidence>
<feature type="compositionally biased region" description="Low complexity" evidence="3">
    <location>
        <begin position="63"/>
        <end position="86"/>
    </location>
</feature>
<dbReference type="GO" id="GO:0016020">
    <property type="term" value="C:membrane"/>
    <property type="evidence" value="ECO:0007669"/>
    <property type="project" value="UniProtKB-SubCell"/>
</dbReference>
<keyword evidence="6" id="KW-1185">Reference proteome</keyword>
<dbReference type="GeneID" id="74305471"/>
<dbReference type="PANTHER" id="PTHR37042:SF4">
    <property type="entry name" value="OUTER MEMBRANE PROTEIN RV1973"/>
    <property type="match status" value="1"/>
</dbReference>
<comment type="caution">
    <text evidence="5">The sequence shown here is derived from an EMBL/GenBank/DDBJ whole genome shotgun (WGS) entry which is preliminary data.</text>
</comment>
<dbReference type="Proteomes" id="UP000325690">
    <property type="component" value="Unassembled WGS sequence"/>
</dbReference>
<evidence type="ECO:0000256" key="3">
    <source>
        <dbReference type="SAM" id="MobiDB-lite"/>
    </source>
</evidence>
<feature type="transmembrane region" description="Helical" evidence="4">
    <location>
        <begin position="113"/>
        <end position="136"/>
    </location>
</feature>
<feature type="compositionally biased region" description="Acidic residues" evidence="3">
    <location>
        <begin position="88"/>
        <end position="97"/>
    </location>
</feature>
<feature type="compositionally biased region" description="Basic and acidic residues" evidence="3">
    <location>
        <begin position="38"/>
        <end position="51"/>
    </location>
</feature>
<proteinExistence type="predicted"/>
<evidence type="ECO:0000256" key="4">
    <source>
        <dbReference type="SAM" id="Phobius"/>
    </source>
</evidence>
<dbReference type="PANTHER" id="PTHR37042">
    <property type="entry name" value="OUTER MEMBRANE PROTEIN RV1973"/>
    <property type="match status" value="1"/>
</dbReference>
<dbReference type="EMBL" id="ANBP01000023">
    <property type="protein sequence ID" value="KAB7754520.1"/>
    <property type="molecule type" value="Genomic_DNA"/>
</dbReference>
<feature type="region of interest" description="Disordered" evidence="3">
    <location>
        <begin position="1"/>
        <end position="97"/>
    </location>
</feature>